<organism evidence="1">
    <name type="scientific">uncultured bacterium contig00013</name>
    <dbReference type="NCBI Taxonomy" id="1181504"/>
    <lineage>
        <taxon>Bacteria</taxon>
        <taxon>environmental samples</taxon>
    </lineage>
</organism>
<dbReference type="Pfam" id="PF14072">
    <property type="entry name" value="DndB"/>
    <property type="match status" value="1"/>
</dbReference>
<proteinExistence type="predicted"/>
<accession>A0A806KMP2</accession>
<evidence type="ECO:0008006" key="2">
    <source>
        <dbReference type="Google" id="ProtNLM"/>
    </source>
</evidence>
<sequence>MNYITINEFISTQLGSIKSYVFFMKVKDLIPIYYVAVRGRDDIAGAVQRLLNKRRIGDIKKFILEGNMFFNTFILNWADQNYPLLIAKNSLSIPCVPAGAQVIDGQHRLEGLKIACEEKSEIGEQNVLILLTQNLTTQEAAQIFLNINTEQKPVPRSLVYDLFGEIKTPDYHIVRATDISKELHEDYKSPYYQCIKLAGSGQGIGKVDLSAVVNVLKQFTIDTGIFNEYNLADFESQYKVIFNFFNAIRYFYDKEGYWLKSSNPFMTNAGCHAAIEFLCKDLIPKCVERKSFEEVVIKELLSLDKTWLLFKDELRNKQGKEQRNIVYQYLKSALLKDVPGQNEYKF</sequence>
<dbReference type="EMBL" id="JQ844229">
    <property type="protein sequence ID" value="AGS53301.1"/>
    <property type="molecule type" value="Genomic_DNA"/>
</dbReference>
<dbReference type="AlphaFoldDB" id="A0A806KMP2"/>
<protein>
    <recommendedName>
        <fullName evidence="2">DGQHR domain-containing protein</fullName>
    </recommendedName>
</protein>
<dbReference type="InterPro" id="IPR017601">
    <property type="entry name" value="DGQHR-contain_dom"/>
</dbReference>
<reference evidence="1" key="1">
    <citation type="submission" date="2012-03" db="EMBL/GenBank/DDBJ databases">
        <title>Functional metagenomics reveals considerable lignocellulase gene clusters in the gut microbiome of a wood-feeding higher termite.</title>
        <authorList>
            <person name="Liu N."/>
        </authorList>
    </citation>
    <scope>NUCLEOTIDE SEQUENCE</scope>
</reference>
<dbReference type="InterPro" id="IPR017642">
    <property type="entry name" value="DNA_S_mod_DndB"/>
</dbReference>
<name>A0A806KMP2_9BACT</name>
<dbReference type="NCBIfam" id="TIGR03187">
    <property type="entry name" value="DGQHR"/>
    <property type="match status" value="1"/>
</dbReference>
<dbReference type="CDD" id="cd16413">
    <property type="entry name" value="DGQHR_domain"/>
    <property type="match status" value="1"/>
</dbReference>
<evidence type="ECO:0000313" key="1">
    <source>
        <dbReference type="EMBL" id="AGS53301.1"/>
    </source>
</evidence>